<feature type="binding site" evidence="10">
    <location>
        <position position="75"/>
    </location>
    <ligand>
        <name>substrate</name>
    </ligand>
</feature>
<dbReference type="FunFam" id="3.40.50.720:FF:000049">
    <property type="entry name" value="Alanine dehydrogenase"/>
    <property type="match status" value="1"/>
</dbReference>
<dbReference type="InterPro" id="IPR008141">
    <property type="entry name" value="Ala_DH"/>
</dbReference>
<comment type="caution">
    <text evidence="14">The sequence shown here is derived from an EMBL/GenBank/DDBJ whole genome shotgun (WGS) entry which is preliminary data.</text>
</comment>
<comment type="catalytic activity">
    <reaction evidence="8">
        <text>L-alanine + NAD(+) + H2O = pyruvate + NH4(+) + NADH + H(+)</text>
        <dbReference type="Rhea" id="RHEA:18405"/>
        <dbReference type="ChEBI" id="CHEBI:15361"/>
        <dbReference type="ChEBI" id="CHEBI:15377"/>
        <dbReference type="ChEBI" id="CHEBI:15378"/>
        <dbReference type="ChEBI" id="CHEBI:28938"/>
        <dbReference type="ChEBI" id="CHEBI:57540"/>
        <dbReference type="ChEBI" id="CHEBI:57945"/>
        <dbReference type="ChEBI" id="CHEBI:57972"/>
        <dbReference type="EC" id="1.4.1.1"/>
    </reaction>
</comment>
<dbReference type="GO" id="GO:0005886">
    <property type="term" value="C:plasma membrane"/>
    <property type="evidence" value="ECO:0007669"/>
    <property type="project" value="TreeGrafter"/>
</dbReference>
<dbReference type="UniPathway" id="UPA00527">
    <property type="reaction ID" value="UER00585"/>
</dbReference>
<evidence type="ECO:0000256" key="7">
    <source>
        <dbReference type="ARBA" id="ARBA00072341"/>
    </source>
</evidence>
<evidence type="ECO:0000256" key="2">
    <source>
        <dbReference type="ARBA" id="ARBA00005689"/>
    </source>
</evidence>
<dbReference type="Gene3D" id="3.40.50.720">
    <property type="entry name" value="NAD(P)-binding Rossmann-like Domain"/>
    <property type="match status" value="2"/>
</dbReference>
<dbReference type="GO" id="GO:0042853">
    <property type="term" value="P:L-alanine catabolic process"/>
    <property type="evidence" value="ECO:0007669"/>
    <property type="project" value="UniProtKB-UniPathway"/>
</dbReference>
<dbReference type="PROSITE" id="PS00837">
    <property type="entry name" value="ALADH_PNT_2"/>
    <property type="match status" value="1"/>
</dbReference>
<dbReference type="Pfam" id="PF01262">
    <property type="entry name" value="AlaDh_PNT_C"/>
    <property type="match status" value="1"/>
</dbReference>
<dbReference type="EC" id="1.4.1.1" evidence="3 8"/>
<dbReference type="InterPro" id="IPR008143">
    <property type="entry name" value="Ala_DH/PNT_CS2"/>
</dbReference>
<feature type="domain" description="Alanine dehydrogenase/pyridine nucleotide transhydrogenase NAD(H)-binding" evidence="12">
    <location>
        <begin position="148"/>
        <end position="296"/>
    </location>
</feature>
<evidence type="ECO:0000313" key="15">
    <source>
        <dbReference type="Proteomes" id="UP000535437"/>
    </source>
</evidence>
<dbReference type="SUPFAM" id="SSF51735">
    <property type="entry name" value="NAD(P)-binding Rossmann-fold domains"/>
    <property type="match status" value="1"/>
</dbReference>
<dbReference type="InterPro" id="IPR007698">
    <property type="entry name" value="AlaDH/PNT_NAD(H)-bd"/>
</dbReference>
<dbReference type="SUPFAM" id="SSF52283">
    <property type="entry name" value="Formate/glycerate dehydrogenase catalytic domain-like"/>
    <property type="match status" value="1"/>
</dbReference>
<evidence type="ECO:0000256" key="5">
    <source>
        <dbReference type="ARBA" id="ARBA00023027"/>
    </source>
</evidence>
<evidence type="ECO:0000259" key="12">
    <source>
        <dbReference type="SMART" id="SM01002"/>
    </source>
</evidence>
<feature type="binding site" evidence="11">
    <location>
        <position position="133"/>
    </location>
    <ligand>
        <name>NAD(+)</name>
        <dbReference type="ChEBI" id="CHEBI:57540"/>
    </ligand>
</feature>
<dbReference type="AlphaFoldDB" id="A0A7Z0GME3"/>
<comment type="function">
    <text evidence="8">Catalyzes the reversible reductive amination of pyruvate to L-alanine.</text>
</comment>
<dbReference type="InterPro" id="IPR007886">
    <property type="entry name" value="AlaDH/PNT_N"/>
</dbReference>
<dbReference type="RefSeq" id="WP_179541905.1">
    <property type="nucleotide sequence ID" value="NZ_BAAALL010000005.1"/>
</dbReference>
<evidence type="ECO:0000256" key="8">
    <source>
        <dbReference type="PIRNR" id="PIRNR000183"/>
    </source>
</evidence>
<dbReference type="EMBL" id="JACCFY010000001">
    <property type="protein sequence ID" value="NYJ78580.1"/>
    <property type="molecule type" value="Genomic_DNA"/>
</dbReference>
<comment type="subunit">
    <text evidence="6">Homohexamer. Trimer of dimers.</text>
</comment>
<feature type="active site" description="Proton donor/acceptor" evidence="9">
    <location>
        <position position="96"/>
    </location>
</feature>
<evidence type="ECO:0000256" key="10">
    <source>
        <dbReference type="PIRSR" id="PIRSR000183-2"/>
    </source>
</evidence>
<feature type="binding site" evidence="11">
    <location>
        <begin position="238"/>
        <end position="239"/>
    </location>
    <ligand>
        <name>NAD(+)</name>
        <dbReference type="ChEBI" id="CHEBI:57540"/>
    </ligand>
</feature>
<keyword evidence="15" id="KW-1185">Reference proteome</keyword>
<gene>
    <name evidence="14" type="ORF">HNR09_001991</name>
</gene>
<dbReference type="CDD" id="cd05305">
    <property type="entry name" value="L-AlaDH"/>
    <property type="match status" value="1"/>
</dbReference>
<dbReference type="InterPro" id="IPR036291">
    <property type="entry name" value="NAD(P)-bd_dom_sf"/>
</dbReference>
<evidence type="ECO:0000256" key="4">
    <source>
        <dbReference type="ARBA" id="ARBA00023002"/>
    </source>
</evidence>
<dbReference type="PIRSF" id="PIRSF000183">
    <property type="entry name" value="Alanine_dh"/>
    <property type="match status" value="1"/>
</dbReference>
<reference evidence="14 15" key="1">
    <citation type="submission" date="2020-07" db="EMBL/GenBank/DDBJ databases">
        <title>Sequencing the genomes of 1000 actinobacteria strains.</title>
        <authorList>
            <person name="Klenk H.-P."/>
        </authorList>
    </citation>
    <scope>NUCLEOTIDE SEQUENCE [LARGE SCALE GENOMIC DNA]</scope>
    <source>
        <strain evidence="14 15">DSM 15475</strain>
    </source>
</reference>
<evidence type="ECO:0000256" key="9">
    <source>
        <dbReference type="PIRSR" id="PIRSR000183-1"/>
    </source>
</evidence>
<organism evidence="14 15">
    <name type="scientific">Nesterenkonia xinjiangensis</name>
    <dbReference type="NCBI Taxonomy" id="225327"/>
    <lineage>
        <taxon>Bacteria</taxon>
        <taxon>Bacillati</taxon>
        <taxon>Actinomycetota</taxon>
        <taxon>Actinomycetes</taxon>
        <taxon>Micrococcales</taxon>
        <taxon>Micrococcaceae</taxon>
        <taxon>Nesterenkonia</taxon>
    </lineage>
</organism>
<dbReference type="GO" id="GO:0000166">
    <property type="term" value="F:nucleotide binding"/>
    <property type="evidence" value="ECO:0007669"/>
    <property type="project" value="UniProtKB-KW"/>
</dbReference>
<keyword evidence="11" id="KW-0547">Nucleotide-binding</keyword>
<feature type="active site" description="Proton donor/acceptor" evidence="9">
    <location>
        <position position="269"/>
    </location>
</feature>
<feature type="domain" description="Alanine dehydrogenase/pyridine nucleotide transhydrogenase N-terminal" evidence="13">
    <location>
        <begin position="4"/>
        <end position="136"/>
    </location>
</feature>
<dbReference type="PANTHER" id="PTHR42795">
    <property type="entry name" value="ALANINE DEHYDROGENASE"/>
    <property type="match status" value="1"/>
</dbReference>
<protein>
    <recommendedName>
        <fullName evidence="7 8">Alanine dehydrogenase</fullName>
        <ecNumber evidence="3 8">1.4.1.1</ecNumber>
    </recommendedName>
</protein>
<evidence type="ECO:0000259" key="13">
    <source>
        <dbReference type="SMART" id="SM01003"/>
    </source>
</evidence>
<feature type="binding site" evidence="11">
    <location>
        <position position="219"/>
    </location>
    <ligand>
        <name>NAD(+)</name>
        <dbReference type="ChEBI" id="CHEBI:57540"/>
    </ligand>
</feature>
<evidence type="ECO:0000256" key="6">
    <source>
        <dbReference type="ARBA" id="ARBA00065528"/>
    </source>
</evidence>
<dbReference type="NCBIfam" id="TIGR00518">
    <property type="entry name" value="alaDH"/>
    <property type="match status" value="1"/>
</dbReference>
<feature type="binding site" evidence="11">
    <location>
        <position position="202"/>
    </location>
    <ligand>
        <name>NAD(+)</name>
        <dbReference type="ChEBI" id="CHEBI:57540"/>
    </ligand>
</feature>
<dbReference type="SMART" id="SM01002">
    <property type="entry name" value="AlaDh_PNT_C"/>
    <property type="match status" value="1"/>
</dbReference>
<accession>A0A7Z0GME3</accession>
<feature type="binding site" evidence="11">
    <location>
        <begin position="297"/>
        <end position="300"/>
    </location>
    <ligand>
        <name>NAD(+)</name>
        <dbReference type="ChEBI" id="CHEBI:57540"/>
    </ligand>
</feature>
<dbReference type="Proteomes" id="UP000535437">
    <property type="component" value="Unassembled WGS sequence"/>
</dbReference>
<evidence type="ECO:0000256" key="1">
    <source>
        <dbReference type="ARBA" id="ARBA00005206"/>
    </source>
</evidence>
<sequence length="371" mass="38278">MIIGVPTEVKNNEFRVALTPAGAVDLTQRGHTVLIQSGAGEGSGFSDEDYRTAGAELVPEVADVWSRAELVLKVKEPQAEEFPRMHEGQVLFTYLHLAAEPECAAALKERGVTAIAYETVTGPKGLPLLAPMSEVAGRLAPQVGAYHLMHSQGGSGMLIGGVPGARAAKVVVVGGGKAGEQAAIIAMGMGADVTVIDLNLERLRELSAMSARGLTTLASNTLTIAQEVAAADMVIGSVLIPGASAPKLVTREMAAAMRPGSVLVDIAIDQGGCFEGSKPTTHAEPTFTVGEQIYYCVANMPGAVPHTATAALTNATLPYIFKLADKGWKAALAADPHLAAGLNVHAGRLTHAPVAEALGEEAMPLEAALAD</sequence>
<dbReference type="SMART" id="SM01003">
    <property type="entry name" value="AlaDh_PNT_N"/>
    <property type="match status" value="1"/>
</dbReference>
<proteinExistence type="inferred from homology"/>
<feature type="binding site" evidence="11">
    <location>
        <position position="197"/>
    </location>
    <ligand>
        <name>NAD(+)</name>
        <dbReference type="ChEBI" id="CHEBI:57540"/>
    </ligand>
</feature>
<comment type="similarity">
    <text evidence="2 8">Belongs to the AlaDH/PNT family.</text>
</comment>
<comment type="pathway">
    <text evidence="1 8">Amino-acid degradation; L-alanine degradation via dehydrogenase pathway; NH(3) and pyruvate from L-alanine: step 1/1.</text>
</comment>
<name>A0A7Z0GME3_9MICC</name>
<dbReference type="Pfam" id="PF05222">
    <property type="entry name" value="AlaDh_PNT_N"/>
    <property type="match status" value="1"/>
</dbReference>
<feature type="binding site" evidence="10">
    <location>
        <position position="15"/>
    </location>
    <ligand>
        <name>substrate</name>
    </ligand>
</feature>
<keyword evidence="5 8" id="KW-0520">NAD</keyword>
<evidence type="ECO:0000256" key="3">
    <source>
        <dbReference type="ARBA" id="ARBA00012897"/>
    </source>
</evidence>
<dbReference type="GO" id="GO:0000286">
    <property type="term" value="F:alanine dehydrogenase activity"/>
    <property type="evidence" value="ECO:0007669"/>
    <property type="project" value="UniProtKB-UniRule"/>
</dbReference>
<evidence type="ECO:0000313" key="14">
    <source>
        <dbReference type="EMBL" id="NYJ78580.1"/>
    </source>
</evidence>
<keyword evidence="4 8" id="KW-0560">Oxidoreductase</keyword>
<evidence type="ECO:0000256" key="11">
    <source>
        <dbReference type="PIRSR" id="PIRSR000183-3"/>
    </source>
</evidence>
<feature type="binding site" evidence="11">
    <location>
        <begin position="266"/>
        <end position="269"/>
    </location>
    <ligand>
        <name>NAD(+)</name>
        <dbReference type="ChEBI" id="CHEBI:57540"/>
    </ligand>
</feature>
<dbReference type="PANTHER" id="PTHR42795:SF1">
    <property type="entry name" value="ALANINE DEHYDROGENASE"/>
    <property type="match status" value="1"/>
</dbReference>